<keyword evidence="2" id="KW-0808">Transferase</keyword>
<evidence type="ECO:0000256" key="11">
    <source>
        <dbReference type="SAM" id="Phobius"/>
    </source>
</evidence>
<dbReference type="CDD" id="cd00033">
    <property type="entry name" value="CCP"/>
    <property type="match status" value="5"/>
</dbReference>
<evidence type="ECO:0000256" key="9">
    <source>
        <dbReference type="PROSITE-ProRule" id="PRU00302"/>
    </source>
</evidence>
<dbReference type="GO" id="GO:0043235">
    <property type="term" value="C:receptor complex"/>
    <property type="evidence" value="ECO:0007669"/>
    <property type="project" value="TreeGrafter"/>
</dbReference>
<feature type="disulfide bond" evidence="9">
    <location>
        <begin position="351"/>
        <end position="378"/>
    </location>
</feature>
<feature type="domain" description="Sushi" evidence="13">
    <location>
        <begin position="381"/>
        <end position="442"/>
    </location>
</feature>
<organism evidence="15 16">
    <name type="scientific">Amphimedon queenslandica</name>
    <name type="common">Sponge</name>
    <dbReference type="NCBI Taxonomy" id="400682"/>
    <lineage>
        <taxon>Eukaryota</taxon>
        <taxon>Metazoa</taxon>
        <taxon>Porifera</taxon>
        <taxon>Demospongiae</taxon>
        <taxon>Heteroscleromorpha</taxon>
        <taxon>Haplosclerida</taxon>
        <taxon>Niphatidae</taxon>
        <taxon>Amphimedon</taxon>
    </lineage>
</organism>
<keyword evidence="6" id="KW-0829">Tyrosine-protein kinase</keyword>
<proteinExistence type="predicted"/>
<feature type="domain" description="Sushi" evidence="13">
    <location>
        <begin position="197"/>
        <end position="257"/>
    </location>
</feature>
<evidence type="ECO:0000313" key="16">
    <source>
        <dbReference type="Proteomes" id="UP000007879"/>
    </source>
</evidence>
<dbReference type="SUPFAM" id="SSF57535">
    <property type="entry name" value="Complement control module/SCR domain"/>
    <property type="match status" value="5"/>
</dbReference>
<dbReference type="Proteomes" id="UP000007879">
    <property type="component" value="Unassembled WGS sequence"/>
</dbReference>
<keyword evidence="9" id="KW-0768">Sushi</keyword>
<dbReference type="KEGG" id="aqu:109584212"/>
<evidence type="ECO:0000256" key="3">
    <source>
        <dbReference type="ARBA" id="ARBA00022741"/>
    </source>
</evidence>
<keyword evidence="4" id="KW-0418">Kinase</keyword>
<dbReference type="SUPFAM" id="SSF56112">
    <property type="entry name" value="Protein kinase-like (PK-like)"/>
    <property type="match status" value="1"/>
</dbReference>
<dbReference type="Pfam" id="PF06119">
    <property type="entry name" value="NIDO"/>
    <property type="match status" value="1"/>
</dbReference>
<dbReference type="PROSITE" id="PS51220">
    <property type="entry name" value="NIDO"/>
    <property type="match status" value="1"/>
</dbReference>
<evidence type="ECO:0008006" key="17">
    <source>
        <dbReference type="Google" id="ProtNLM"/>
    </source>
</evidence>
<dbReference type="SMART" id="SM00539">
    <property type="entry name" value="NIDO"/>
    <property type="match status" value="1"/>
</dbReference>
<keyword evidence="5 10" id="KW-0067">ATP-binding</keyword>
<keyword evidence="11" id="KW-0472">Membrane</keyword>
<feature type="disulfide bond" evidence="9">
    <location>
        <begin position="166"/>
        <end position="193"/>
    </location>
</feature>
<dbReference type="PROSITE" id="PS00109">
    <property type="entry name" value="PROTEIN_KINASE_TYR"/>
    <property type="match status" value="1"/>
</dbReference>
<dbReference type="Gene3D" id="2.10.70.10">
    <property type="entry name" value="Complement Module, domain 1"/>
    <property type="match status" value="5"/>
</dbReference>
<feature type="disulfide bond" evidence="9">
    <location>
        <begin position="228"/>
        <end position="255"/>
    </location>
</feature>
<dbReference type="InterPro" id="IPR035976">
    <property type="entry name" value="Sushi/SCR/CCP_sf"/>
</dbReference>
<dbReference type="PRINTS" id="PR00109">
    <property type="entry name" value="TYRKINASE"/>
</dbReference>
<reference evidence="16" key="1">
    <citation type="journal article" date="2010" name="Nature">
        <title>The Amphimedon queenslandica genome and the evolution of animal complexity.</title>
        <authorList>
            <person name="Srivastava M."/>
            <person name="Simakov O."/>
            <person name="Chapman J."/>
            <person name="Fahey B."/>
            <person name="Gauthier M.E."/>
            <person name="Mitros T."/>
            <person name="Richards G.S."/>
            <person name="Conaco C."/>
            <person name="Dacre M."/>
            <person name="Hellsten U."/>
            <person name="Larroux C."/>
            <person name="Putnam N.H."/>
            <person name="Stanke M."/>
            <person name="Adamska M."/>
            <person name="Darling A."/>
            <person name="Degnan S.M."/>
            <person name="Oakley T.H."/>
            <person name="Plachetzki D.C."/>
            <person name="Zhai Y."/>
            <person name="Adamski M."/>
            <person name="Calcino A."/>
            <person name="Cummins S.F."/>
            <person name="Goodstein D.M."/>
            <person name="Harris C."/>
            <person name="Jackson D.J."/>
            <person name="Leys S.P."/>
            <person name="Shu S."/>
            <person name="Woodcroft B.J."/>
            <person name="Vervoort M."/>
            <person name="Kosik K.S."/>
            <person name="Manning G."/>
            <person name="Degnan B.M."/>
            <person name="Rokhsar D.S."/>
        </authorList>
    </citation>
    <scope>NUCLEOTIDE SEQUENCE [LARGE SCALE GENOMIC DNA]</scope>
</reference>
<keyword evidence="11" id="KW-0812">Transmembrane</keyword>
<evidence type="ECO:0000256" key="10">
    <source>
        <dbReference type="PROSITE-ProRule" id="PRU10141"/>
    </source>
</evidence>
<dbReference type="Gene3D" id="1.10.510.10">
    <property type="entry name" value="Transferase(Phosphotransferase) domain 1"/>
    <property type="match status" value="1"/>
</dbReference>
<evidence type="ECO:0000259" key="14">
    <source>
        <dbReference type="PROSITE" id="PS51220"/>
    </source>
</evidence>
<dbReference type="CDD" id="cd00192">
    <property type="entry name" value="PTKc"/>
    <property type="match status" value="1"/>
</dbReference>
<dbReference type="InterPro" id="IPR008266">
    <property type="entry name" value="Tyr_kinase_AS"/>
</dbReference>
<feature type="disulfide bond" evidence="9">
    <location>
        <begin position="290"/>
        <end position="317"/>
    </location>
</feature>
<feature type="domain" description="Sushi" evidence="13">
    <location>
        <begin position="136"/>
        <end position="195"/>
    </location>
</feature>
<dbReference type="RefSeq" id="XP_019855429.1">
    <property type="nucleotide sequence ID" value="XM_019999870.1"/>
</dbReference>
<comment type="catalytic activity">
    <reaction evidence="8">
        <text>L-tyrosyl-[protein] + ATP = O-phospho-L-tyrosyl-[protein] + ADP + H(+)</text>
        <dbReference type="Rhea" id="RHEA:10596"/>
        <dbReference type="Rhea" id="RHEA-COMP:10136"/>
        <dbReference type="Rhea" id="RHEA-COMP:20101"/>
        <dbReference type="ChEBI" id="CHEBI:15378"/>
        <dbReference type="ChEBI" id="CHEBI:30616"/>
        <dbReference type="ChEBI" id="CHEBI:46858"/>
        <dbReference type="ChEBI" id="CHEBI:61978"/>
        <dbReference type="ChEBI" id="CHEBI:456216"/>
        <dbReference type="EC" id="2.7.10.1"/>
    </reaction>
</comment>
<evidence type="ECO:0000256" key="6">
    <source>
        <dbReference type="ARBA" id="ARBA00023137"/>
    </source>
</evidence>
<dbReference type="InterPro" id="IPR000436">
    <property type="entry name" value="Sushi_SCR_CCP_dom"/>
</dbReference>
<dbReference type="SMART" id="SM00219">
    <property type="entry name" value="TyrKc"/>
    <property type="match status" value="1"/>
</dbReference>
<comment type="subcellular location">
    <subcellularLocation>
        <location evidence="1">Membrane</location>
        <topology evidence="1">Single-pass membrane protein</topology>
    </subcellularLocation>
</comment>
<evidence type="ECO:0000256" key="4">
    <source>
        <dbReference type="ARBA" id="ARBA00022777"/>
    </source>
</evidence>
<dbReference type="GeneID" id="109584212"/>
<dbReference type="Pfam" id="PF00084">
    <property type="entry name" value="Sushi"/>
    <property type="match status" value="5"/>
</dbReference>
<dbReference type="InterPro" id="IPR050122">
    <property type="entry name" value="RTK"/>
</dbReference>
<keyword evidence="7 9" id="KW-1015">Disulfide bond</keyword>
<evidence type="ECO:0000256" key="8">
    <source>
        <dbReference type="ARBA" id="ARBA00051243"/>
    </source>
</evidence>
<keyword evidence="16" id="KW-1185">Reference proteome</keyword>
<accession>A0AAN0JEK8</accession>
<name>A0AAN0JEK8_AMPQE</name>
<dbReference type="InterPro" id="IPR001245">
    <property type="entry name" value="Ser-Thr/Tyr_kinase_cat_dom"/>
</dbReference>
<dbReference type="GO" id="GO:0007160">
    <property type="term" value="P:cell-matrix adhesion"/>
    <property type="evidence" value="ECO:0007669"/>
    <property type="project" value="InterPro"/>
</dbReference>
<evidence type="ECO:0000313" key="15">
    <source>
        <dbReference type="EnsemblMetazoa" id="XP_019855429.1"/>
    </source>
</evidence>
<dbReference type="InterPro" id="IPR011009">
    <property type="entry name" value="Kinase-like_dom_sf"/>
</dbReference>
<feature type="domain" description="NIDO" evidence="14">
    <location>
        <begin position="1"/>
        <end position="131"/>
    </location>
</feature>
<dbReference type="Gene3D" id="3.30.200.20">
    <property type="entry name" value="Phosphorylase Kinase, domain 1"/>
    <property type="match status" value="1"/>
</dbReference>
<keyword evidence="3 10" id="KW-0547">Nucleotide-binding</keyword>
<feature type="binding site" evidence="10">
    <location>
        <position position="558"/>
    </location>
    <ligand>
        <name>ATP</name>
        <dbReference type="ChEBI" id="CHEBI:30616"/>
    </ligand>
</feature>
<dbReference type="PROSITE" id="PS00107">
    <property type="entry name" value="PROTEIN_KINASE_ATP"/>
    <property type="match status" value="1"/>
</dbReference>
<feature type="domain" description="Protein kinase" evidence="12">
    <location>
        <begin position="526"/>
        <end position="810"/>
    </location>
</feature>
<evidence type="ECO:0000256" key="1">
    <source>
        <dbReference type="ARBA" id="ARBA00004167"/>
    </source>
</evidence>
<dbReference type="GO" id="GO:0007169">
    <property type="term" value="P:cell surface receptor protein tyrosine kinase signaling pathway"/>
    <property type="evidence" value="ECO:0007669"/>
    <property type="project" value="TreeGrafter"/>
</dbReference>
<dbReference type="SMART" id="SM00032">
    <property type="entry name" value="CCP"/>
    <property type="match status" value="5"/>
</dbReference>
<evidence type="ECO:0000259" key="12">
    <source>
        <dbReference type="PROSITE" id="PS50011"/>
    </source>
</evidence>
<dbReference type="PROSITE" id="PS50923">
    <property type="entry name" value="SUSHI"/>
    <property type="match status" value="5"/>
</dbReference>
<evidence type="ECO:0000259" key="13">
    <source>
        <dbReference type="PROSITE" id="PS50923"/>
    </source>
</evidence>
<comment type="caution">
    <text evidence="9">Lacks conserved residue(s) required for the propagation of feature annotation.</text>
</comment>
<dbReference type="PANTHER" id="PTHR24416">
    <property type="entry name" value="TYROSINE-PROTEIN KINASE RECEPTOR"/>
    <property type="match status" value="1"/>
</dbReference>
<evidence type="ECO:0000256" key="2">
    <source>
        <dbReference type="ARBA" id="ARBA00022679"/>
    </source>
</evidence>
<feature type="domain" description="Sushi" evidence="13">
    <location>
        <begin position="319"/>
        <end position="380"/>
    </location>
</feature>
<evidence type="ECO:0000256" key="5">
    <source>
        <dbReference type="ARBA" id="ARBA00022840"/>
    </source>
</evidence>
<dbReference type="Pfam" id="PF07714">
    <property type="entry name" value="PK_Tyr_Ser-Thr"/>
    <property type="match status" value="1"/>
</dbReference>
<feature type="domain" description="Sushi" evidence="13">
    <location>
        <begin position="258"/>
        <end position="318"/>
    </location>
</feature>
<dbReference type="GO" id="GO:0016477">
    <property type="term" value="P:cell migration"/>
    <property type="evidence" value="ECO:0007669"/>
    <property type="project" value="TreeGrafter"/>
</dbReference>
<reference evidence="15" key="2">
    <citation type="submission" date="2024-06" db="UniProtKB">
        <authorList>
            <consortium name="EnsemblMetazoa"/>
        </authorList>
    </citation>
    <scope>IDENTIFICATION</scope>
</reference>
<dbReference type="GO" id="GO:0004714">
    <property type="term" value="F:transmembrane receptor protein tyrosine kinase activity"/>
    <property type="evidence" value="ECO:0007669"/>
    <property type="project" value="UniProtKB-EC"/>
</dbReference>
<dbReference type="InterPro" id="IPR003886">
    <property type="entry name" value="NIDO_dom"/>
</dbReference>
<dbReference type="InterPro" id="IPR020635">
    <property type="entry name" value="Tyr_kinase_cat_dom"/>
</dbReference>
<dbReference type="AlphaFoldDB" id="A0AAN0JEK8"/>
<dbReference type="InterPro" id="IPR017441">
    <property type="entry name" value="Protein_kinase_ATP_BS"/>
</dbReference>
<dbReference type="InterPro" id="IPR000719">
    <property type="entry name" value="Prot_kinase_dom"/>
</dbReference>
<dbReference type="GO" id="GO:0005886">
    <property type="term" value="C:plasma membrane"/>
    <property type="evidence" value="ECO:0007669"/>
    <property type="project" value="TreeGrafter"/>
</dbReference>
<protein>
    <recommendedName>
        <fullName evidence="17">Receptor protein-tyrosine kinase</fullName>
    </recommendedName>
</protein>
<keyword evidence="11" id="KW-1133">Transmembrane helix</keyword>
<dbReference type="PANTHER" id="PTHR24416:SF564">
    <property type="entry name" value="MACROPHAGE-STIMULATING PROTEIN RECEPTOR"/>
    <property type="match status" value="1"/>
</dbReference>
<sequence length="832" mass="90682">MSKVAQDVQLAFPEQLSFTATSVVIVTWYRVGYFNLNSDELNTFQCVLATDGSRSYVLFLYLDDGINWITGDASGGVDGFNGTEAYVGFNSGGPNSTYFAVEGSGTPEVVDIETTSNVDVEGLWIFQVSGDNIITAGCGIPDQLNVNETILSYNSTFINSTATYSCEDGYSLVGDAVRTCLSSGKWSGNPPDCRQIVNCSELMVEPNEGLSVSYSSNTPYNITVTYSCEDGYSLVGVTVRTCLSSGNWSGNPPYCQIVNCSELMVESNEGLSVSYSSNTKHYNSTATYSCEDGYSLVGDAGRTCLSSGNWSGDTPYCQIACSELMVDSNEGLSVSYSSNTKPYNSTATYSCEDGYSLVGDAIRTCLSSGNWSGNPPYCQIVNCSELMVADSNEGLSVSYSSNTYNSTALYSCKNGYSLVGDAAVRTCLSSGNWSGDTPYCQIIVTSSDQLAVIVIPVVIVTVILGVLVVLIVILFSYITKKRRKMKLVTNEANRSIAFNCSNYQFKEISSEYIDQLSKHSISGSSLKILETVGRGEFGIVYRGLISVKNDIPQAVAAKTLRSFYSKSDIDSLLDECIIMMSFDNLNVLPLIGVCLDLGPAPYIIMPFMSRGSLLSYLKKERPNLTVADTSEEDIIQNVRKQLLSICLQVGNGMCYLASQKFIHRDLAARNCMIDDDGIIKVADFGLSEDIYSQNYFRQLEGSKDSSSSPVKLPLKWMALESIHDGLFSEKSDVWSYGVLCWEVFSLGRVPYPGLDPVGVVELLNTGGRLYTPNNEACSKEIYSLMTSCWSESPDDRPVFSDLVSSINTLIEPLAGYLDFTDINFCLENDIKV</sequence>
<dbReference type="EnsemblMetazoa" id="XM_019999870.1">
    <property type="protein sequence ID" value="XP_019855429.1"/>
    <property type="gene ID" value="LOC109584212"/>
</dbReference>
<evidence type="ECO:0000256" key="7">
    <source>
        <dbReference type="ARBA" id="ARBA00023157"/>
    </source>
</evidence>
<feature type="transmembrane region" description="Helical" evidence="11">
    <location>
        <begin position="450"/>
        <end position="478"/>
    </location>
</feature>
<dbReference type="FunFam" id="1.10.510.10:FF:000554">
    <property type="entry name" value="Predicted protein"/>
    <property type="match status" value="1"/>
</dbReference>
<dbReference type="GO" id="GO:0005524">
    <property type="term" value="F:ATP binding"/>
    <property type="evidence" value="ECO:0007669"/>
    <property type="project" value="UniProtKB-UniRule"/>
</dbReference>
<dbReference type="PROSITE" id="PS50011">
    <property type="entry name" value="PROTEIN_KINASE_DOM"/>
    <property type="match status" value="1"/>
</dbReference>
<feature type="disulfide bond" evidence="9">
    <location>
        <begin position="199"/>
        <end position="242"/>
    </location>
</feature>